<evidence type="ECO:0000256" key="1">
    <source>
        <dbReference type="ARBA" id="ARBA00008724"/>
    </source>
</evidence>
<feature type="region of interest" description="Disordered" evidence="7">
    <location>
        <begin position="237"/>
        <end position="257"/>
    </location>
</feature>
<dbReference type="RefSeq" id="WP_302109991.1">
    <property type="nucleotide sequence ID" value="NZ_JAUKTR010000003.1"/>
</dbReference>
<evidence type="ECO:0000256" key="3">
    <source>
        <dbReference type="ARBA" id="ARBA00023015"/>
    </source>
</evidence>
<dbReference type="InterPro" id="IPR029072">
    <property type="entry name" value="YebC-like"/>
</dbReference>
<dbReference type="InterPro" id="IPR017856">
    <property type="entry name" value="Integrase-like_N"/>
</dbReference>
<dbReference type="SUPFAM" id="SSF75625">
    <property type="entry name" value="YebC-like"/>
    <property type="match status" value="1"/>
</dbReference>
<dbReference type="InterPro" id="IPR048300">
    <property type="entry name" value="TACO1_YebC-like_2nd/3rd_dom"/>
</dbReference>
<dbReference type="PANTHER" id="PTHR12532:SF6">
    <property type="entry name" value="TRANSCRIPTIONAL REGULATORY PROTEIN YEBC-RELATED"/>
    <property type="match status" value="1"/>
</dbReference>
<dbReference type="EMBL" id="JAUKTR010000003">
    <property type="protein sequence ID" value="MDO1559562.1"/>
    <property type="molecule type" value="Genomic_DNA"/>
</dbReference>
<keyword evidence="5 6" id="KW-0804">Transcription</keyword>
<comment type="similarity">
    <text evidence="1 6">Belongs to the TACO1 family.</text>
</comment>
<evidence type="ECO:0000313" key="10">
    <source>
        <dbReference type="EMBL" id="MDO1559562.1"/>
    </source>
</evidence>
<dbReference type="InterPro" id="IPR026564">
    <property type="entry name" value="Transcrip_reg_TACO1-like_dom3"/>
</dbReference>
<comment type="caution">
    <text evidence="10">The sequence shown here is derived from an EMBL/GenBank/DDBJ whole genome shotgun (WGS) entry which is preliminary data.</text>
</comment>
<proteinExistence type="inferred from homology"/>
<dbReference type="Pfam" id="PF20772">
    <property type="entry name" value="TACO1_YebC_N"/>
    <property type="match status" value="1"/>
</dbReference>
<keyword evidence="2 6" id="KW-0963">Cytoplasm</keyword>
<protein>
    <recommendedName>
        <fullName evidence="6">Probable transcriptional regulatory protein Q0812_09000</fullName>
    </recommendedName>
</protein>
<feature type="region of interest" description="Disordered" evidence="7">
    <location>
        <begin position="1"/>
        <end position="21"/>
    </location>
</feature>
<dbReference type="InterPro" id="IPR002876">
    <property type="entry name" value="Transcrip_reg_TACO1-like"/>
</dbReference>
<dbReference type="Proteomes" id="UP001169063">
    <property type="component" value="Unassembled WGS sequence"/>
</dbReference>
<organism evidence="10 11">
    <name type="scientific">Peiella sedimenti</name>
    <dbReference type="NCBI Taxonomy" id="3061083"/>
    <lineage>
        <taxon>Bacteria</taxon>
        <taxon>Pseudomonadati</taxon>
        <taxon>Pseudomonadota</taxon>
        <taxon>Alphaproteobacteria</taxon>
        <taxon>Caulobacterales</taxon>
        <taxon>Caulobacteraceae</taxon>
        <taxon>Peiella</taxon>
    </lineage>
</organism>
<evidence type="ECO:0000259" key="9">
    <source>
        <dbReference type="Pfam" id="PF20772"/>
    </source>
</evidence>
<gene>
    <name evidence="10" type="ORF">Q0812_09000</name>
</gene>
<evidence type="ECO:0000259" key="8">
    <source>
        <dbReference type="Pfam" id="PF01709"/>
    </source>
</evidence>
<feature type="compositionally biased region" description="Acidic residues" evidence="7">
    <location>
        <begin position="246"/>
        <end position="257"/>
    </location>
</feature>
<dbReference type="NCBIfam" id="NF009044">
    <property type="entry name" value="PRK12378.1"/>
    <property type="match status" value="1"/>
</dbReference>
<evidence type="ECO:0000256" key="4">
    <source>
        <dbReference type="ARBA" id="ARBA00023125"/>
    </source>
</evidence>
<dbReference type="PANTHER" id="PTHR12532">
    <property type="entry name" value="TRANSLATIONAL ACTIVATOR OF CYTOCHROME C OXIDASE 1"/>
    <property type="match status" value="1"/>
</dbReference>
<feature type="compositionally biased region" description="Basic residues" evidence="7">
    <location>
        <begin position="1"/>
        <end position="15"/>
    </location>
</feature>
<feature type="domain" description="TACO1/YebC-like N-terminal" evidence="9">
    <location>
        <begin position="5"/>
        <end position="76"/>
    </location>
</feature>
<name>A0ABT8SLX6_9CAUL</name>
<dbReference type="HAMAP" id="MF_00693">
    <property type="entry name" value="Transcrip_reg_TACO1"/>
    <property type="match status" value="1"/>
</dbReference>
<evidence type="ECO:0000256" key="7">
    <source>
        <dbReference type="SAM" id="MobiDB-lite"/>
    </source>
</evidence>
<dbReference type="Pfam" id="PF01709">
    <property type="entry name" value="Transcrip_reg"/>
    <property type="match status" value="1"/>
</dbReference>
<feature type="domain" description="TACO1/YebC-like second and third" evidence="8">
    <location>
        <begin position="81"/>
        <end position="244"/>
    </location>
</feature>
<keyword evidence="11" id="KW-1185">Reference proteome</keyword>
<dbReference type="NCBIfam" id="TIGR01033">
    <property type="entry name" value="YebC/PmpR family DNA-binding transcriptional regulator"/>
    <property type="match status" value="1"/>
</dbReference>
<keyword evidence="3 6" id="KW-0805">Transcription regulation</keyword>
<reference evidence="10" key="1">
    <citation type="submission" date="2023-07" db="EMBL/GenBank/DDBJ databases">
        <title>Brevundimonas soil sp. nov., isolated from the soil of chemical plant.</title>
        <authorList>
            <person name="Wu N."/>
        </authorList>
    </citation>
    <scope>NUCLEOTIDE SEQUENCE</scope>
    <source>
        <strain evidence="10">XZ-24</strain>
    </source>
</reference>
<evidence type="ECO:0000256" key="2">
    <source>
        <dbReference type="ARBA" id="ARBA00022490"/>
    </source>
</evidence>
<accession>A0ABT8SLX6</accession>
<evidence type="ECO:0000256" key="5">
    <source>
        <dbReference type="ARBA" id="ARBA00023163"/>
    </source>
</evidence>
<evidence type="ECO:0000313" key="11">
    <source>
        <dbReference type="Proteomes" id="UP001169063"/>
    </source>
</evidence>
<comment type="subcellular location">
    <subcellularLocation>
        <location evidence="6">Cytoplasm</location>
    </subcellularLocation>
</comment>
<dbReference type="Gene3D" id="1.10.10.200">
    <property type="match status" value="1"/>
</dbReference>
<evidence type="ECO:0000256" key="6">
    <source>
        <dbReference type="HAMAP-Rule" id="MF_00693"/>
    </source>
</evidence>
<dbReference type="Gene3D" id="3.30.70.980">
    <property type="match status" value="2"/>
</dbReference>
<dbReference type="NCBIfam" id="NF001030">
    <property type="entry name" value="PRK00110.1"/>
    <property type="match status" value="1"/>
</dbReference>
<keyword evidence="4 6" id="KW-0238">DNA-binding</keyword>
<dbReference type="InterPro" id="IPR049083">
    <property type="entry name" value="TACO1_YebC_N"/>
</dbReference>
<sequence length="257" mass="27793">MAGHSKFKNIMHKKGRQDAARSKLFSRLSREITVAAKQGLPDPAMNPRLRLAVNNAKAESMPKENIDRAIKKASGGEVDAMEEIRYEGRGPGGVQVIVEVLTDNRNRAASAVRAAFAKNGGALGETGSVTFMWDRVGKIHYPAEAGSEDAVMEAAIEAGAQDVESDLTKPDIYEDAPGHTIWTAFEDLNDVAEAMSKVLGDPKSTAIVWKPQSEVQLSGDQVGTLFKLLDALESEDDVQQVYSNEDVSDEDAEKYAG</sequence>
<dbReference type="GO" id="GO:0003677">
    <property type="term" value="F:DNA binding"/>
    <property type="evidence" value="ECO:0007669"/>
    <property type="project" value="UniProtKB-KW"/>
</dbReference>